<protein>
    <submittedName>
        <fullName evidence="7">6-hydroxy-D-nicotine oxidase</fullName>
    </submittedName>
</protein>
<comment type="similarity">
    <text evidence="1">Belongs to the oxygen-dependent FAD-linked oxidoreductase family.</text>
</comment>
<dbReference type="OrthoDB" id="9996127at2759"/>
<dbReference type="InterPro" id="IPR012951">
    <property type="entry name" value="BBE"/>
</dbReference>
<dbReference type="InterPro" id="IPR016167">
    <property type="entry name" value="FAD-bd_PCMH_sub1"/>
</dbReference>
<evidence type="ECO:0000256" key="3">
    <source>
        <dbReference type="ARBA" id="ARBA00022827"/>
    </source>
</evidence>
<keyword evidence="8" id="KW-1185">Reference proteome</keyword>
<keyword evidence="3" id="KW-0274">FAD</keyword>
<keyword evidence="5" id="KW-0732">Signal</keyword>
<sequence length="510" mass="57330">MKAFVSLVYSLATLQAMVAGASIPRYFDRSPITRRQLDGNRVQRELGALVSNTTVIYGPRDSRFAAATARWNAYAPPRIRVVIEPGQESDVETIVQYCNENSIEFLATNGGHGNSRTLGEFYGVQINMARLDSINIEPSGESAWFGGGTKGGQVTRYLWDRGYVTTTGSCDCVGLLGAGLGGGHGRHEGLYGMVSDNFRQLNVVLANGSTIRVNATSHSDLLWAMKGAGHNFGIVTSFEMNIFPRGPDTWHYHNYVWRGDKLEEVFTALNALHSNGTTPPNMAINFGFFFMNTTITEEEPILWWTFAYRGPAEEANEHLAPFSAIESVYEETDDVPYTLISKAQQNSVDDFICQEGNERVTATAGLQVYNLTAERQIFEGFKRRVARYPELAAGCGILHEGYSTKAVNEQDPADSAYPFRDDHHLMLFNAVIPPGNRRLERAAWEWATEVRDQWNNGQPGRPVNTYVNYANGFEPVEQMYGQDPWRLERLRELKARYDPTYRFRFYNPII</sequence>
<evidence type="ECO:0000313" key="7">
    <source>
        <dbReference type="EMBL" id="KXX82888.1"/>
    </source>
</evidence>
<dbReference type="InterPro" id="IPR016169">
    <property type="entry name" value="FAD-bd_PCMH_sub2"/>
</dbReference>
<dbReference type="PANTHER" id="PTHR42973:SF8">
    <property type="entry name" value="FAD-BINDING PCMH-TYPE DOMAIN-CONTAINING PROTEIN"/>
    <property type="match status" value="1"/>
</dbReference>
<dbReference type="EMBL" id="LCTW02000006">
    <property type="protein sequence ID" value="KXX82888.1"/>
    <property type="molecule type" value="Genomic_DNA"/>
</dbReference>
<dbReference type="InterPro" id="IPR016166">
    <property type="entry name" value="FAD-bd_PCMH"/>
</dbReference>
<proteinExistence type="inferred from homology"/>
<dbReference type="Gene3D" id="3.30.43.10">
    <property type="entry name" value="Uridine Diphospho-n-acetylenolpyruvylglucosamine Reductase, domain 2"/>
    <property type="match status" value="1"/>
</dbReference>
<dbReference type="PANTHER" id="PTHR42973">
    <property type="entry name" value="BINDING OXIDOREDUCTASE, PUTATIVE (AFU_ORTHOLOGUE AFUA_1G17690)-RELATED"/>
    <property type="match status" value="1"/>
</dbReference>
<dbReference type="GO" id="GO:0071949">
    <property type="term" value="F:FAD binding"/>
    <property type="evidence" value="ECO:0007669"/>
    <property type="project" value="InterPro"/>
</dbReference>
<accession>A0A175WGG7</accession>
<dbReference type="GO" id="GO:0016491">
    <property type="term" value="F:oxidoreductase activity"/>
    <property type="evidence" value="ECO:0007669"/>
    <property type="project" value="UniProtKB-KW"/>
</dbReference>
<dbReference type="InterPro" id="IPR050416">
    <property type="entry name" value="FAD-linked_Oxidoreductase"/>
</dbReference>
<evidence type="ECO:0000256" key="5">
    <source>
        <dbReference type="SAM" id="SignalP"/>
    </source>
</evidence>
<evidence type="ECO:0000256" key="2">
    <source>
        <dbReference type="ARBA" id="ARBA00022630"/>
    </source>
</evidence>
<dbReference type="AlphaFoldDB" id="A0A175WGG7"/>
<gene>
    <name evidence="7" type="ORF">MMYC01_200630</name>
</gene>
<dbReference type="VEuPathDB" id="FungiDB:MMYC01_200630"/>
<dbReference type="Pfam" id="PF01565">
    <property type="entry name" value="FAD_binding_4"/>
    <property type="match status" value="1"/>
</dbReference>
<dbReference type="Gene3D" id="3.40.462.20">
    <property type="match status" value="1"/>
</dbReference>
<dbReference type="Proteomes" id="UP000078237">
    <property type="component" value="Unassembled WGS sequence"/>
</dbReference>
<dbReference type="Gene3D" id="3.30.465.10">
    <property type="match status" value="1"/>
</dbReference>
<dbReference type="PROSITE" id="PS51387">
    <property type="entry name" value="FAD_PCMH"/>
    <property type="match status" value="1"/>
</dbReference>
<keyword evidence="2" id="KW-0285">Flavoprotein</keyword>
<comment type="caution">
    <text evidence="7">The sequence shown here is derived from an EMBL/GenBank/DDBJ whole genome shotgun (WGS) entry which is preliminary data.</text>
</comment>
<name>A0A175WGG7_9PEZI</name>
<feature type="signal peptide" evidence="5">
    <location>
        <begin position="1"/>
        <end position="20"/>
    </location>
</feature>
<dbReference type="SUPFAM" id="SSF56176">
    <property type="entry name" value="FAD-binding/transporter-associated domain-like"/>
    <property type="match status" value="1"/>
</dbReference>
<dbReference type="Pfam" id="PF08031">
    <property type="entry name" value="BBE"/>
    <property type="match status" value="1"/>
</dbReference>
<keyword evidence="4" id="KW-0560">Oxidoreductase</keyword>
<dbReference type="InterPro" id="IPR036318">
    <property type="entry name" value="FAD-bd_PCMH-like_sf"/>
</dbReference>
<dbReference type="InterPro" id="IPR006094">
    <property type="entry name" value="Oxid_FAD_bind_N"/>
</dbReference>
<evidence type="ECO:0000259" key="6">
    <source>
        <dbReference type="PROSITE" id="PS51387"/>
    </source>
</evidence>
<reference evidence="7 8" key="1">
    <citation type="journal article" date="2016" name="Genome Announc.">
        <title>Genome Sequence of Madurella mycetomatis mm55, Isolated from a Human Mycetoma Case in Sudan.</title>
        <authorList>
            <person name="Smit S."/>
            <person name="Derks M.F."/>
            <person name="Bervoets S."/>
            <person name="Fahal A."/>
            <person name="van Leeuwen W."/>
            <person name="van Belkum A."/>
            <person name="van de Sande W.W."/>
        </authorList>
    </citation>
    <scope>NUCLEOTIDE SEQUENCE [LARGE SCALE GENOMIC DNA]</scope>
    <source>
        <strain evidence="8">mm55</strain>
    </source>
</reference>
<dbReference type="STRING" id="100816.A0A175WGG7"/>
<evidence type="ECO:0000313" key="8">
    <source>
        <dbReference type="Proteomes" id="UP000078237"/>
    </source>
</evidence>
<organism evidence="7 8">
    <name type="scientific">Madurella mycetomatis</name>
    <dbReference type="NCBI Taxonomy" id="100816"/>
    <lineage>
        <taxon>Eukaryota</taxon>
        <taxon>Fungi</taxon>
        <taxon>Dikarya</taxon>
        <taxon>Ascomycota</taxon>
        <taxon>Pezizomycotina</taxon>
        <taxon>Sordariomycetes</taxon>
        <taxon>Sordariomycetidae</taxon>
        <taxon>Sordariales</taxon>
        <taxon>Sordariales incertae sedis</taxon>
        <taxon>Madurella</taxon>
    </lineage>
</organism>
<feature type="chain" id="PRO_5008044013" evidence="5">
    <location>
        <begin position="21"/>
        <end position="510"/>
    </location>
</feature>
<evidence type="ECO:0000256" key="4">
    <source>
        <dbReference type="ARBA" id="ARBA00023002"/>
    </source>
</evidence>
<feature type="domain" description="FAD-binding PCMH-type" evidence="6">
    <location>
        <begin position="74"/>
        <end position="245"/>
    </location>
</feature>
<evidence type="ECO:0000256" key="1">
    <source>
        <dbReference type="ARBA" id="ARBA00005466"/>
    </source>
</evidence>